<dbReference type="STRING" id="356305.SAMN05421841_4006"/>
<name>A0A1I0S379_9FLAO</name>
<gene>
    <name evidence="1" type="ORF">SAMN05421841_4006</name>
</gene>
<evidence type="ECO:0008006" key="3">
    <source>
        <dbReference type="Google" id="ProtNLM"/>
    </source>
</evidence>
<evidence type="ECO:0000313" key="1">
    <source>
        <dbReference type="EMBL" id="SEW49138.1"/>
    </source>
</evidence>
<accession>A0A1I0S379</accession>
<keyword evidence="2" id="KW-1185">Reference proteome</keyword>
<protein>
    <recommendedName>
        <fullName evidence="3">DUF4270 domain-containing protein</fullName>
    </recommendedName>
</protein>
<dbReference type="EMBL" id="FOIU01000005">
    <property type="protein sequence ID" value="SEW49138.1"/>
    <property type="molecule type" value="Genomic_DNA"/>
</dbReference>
<sequence>MIHTIKKAITVLSLVVFGSVLLYNCEPDADSLGEQLFLDGAAQGNEKSFDVIAFNIDNNDSIRSDAGKLGSAVLGAFNEPQFGKQKASYLTQLRLSTYDPDFGTNAVVDSVVLVMKPIYATDSVTTTTDESFVYAGVDGNVDAKKVVNTYPVSKYGKTKINGKTTFNIKVFEVTDFLKSASDTVKSNQQFAYNPTALGAKEFKGDVSSVTITKDSDGSSLFTTTTPGIRIKLDKDFFQTKIIAKKDQPELQDASNFIRYFRGLRIAVDENDGYLFQFSPNDMEMIMYYKYDKTDNGTTTRPQTTYTFALGSGNAHIGQYEYDRDGSTLKNTVIGNRTTGDQKLFAQGMGGPSIGVIIPKEKIDSLKLFYNNNKAAIIGARIRIYTDKNSWDNSYIKPTAFTFLQKYKGKYKPDGSLADPNKTVTNFTDDLLNLSGLAGYTIYKSYDLDKNPAYYEFVVTKSVKDLVEKNDSDSYSTGSYDPIKRNTLYFRIDMGSFLSNSAGTGLAGYQYTSRAFNTNRAVFVGSDPSNANRVQLKVIYGTK</sequence>
<dbReference type="Pfam" id="PF14092">
    <property type="entry name" value="DUF4270"/>
    <property type="match status" value="1"/>
</dbReference>
<evidence type="ECO:0000313" key="2">
    <source>
        <dbReference type="Proteomes" id="UP000199469"/>
    </source>
</evidence>
<dbReference type="RefSeq" id="WP_089795832.1">
    <property type="nucleotide sequence ID" value="NZ_FOIU01000005.1"/>
</dbReference>
<dbReference type="Proteomes" id="UP000199469">
    <property type="component" value="Unassembled WGS sequence"/>
</dbReference>
<dbReference type="InterPro" id="IPR025366">
    <property type="entry name" value="DUF4270"/>
</dbReference>
<proteinExistence type="predicted"/>
<organism evidence="1 2">
    <name type="scientific">Chryseobacterium wanjuense</name>
    <dbReference type="NCBI Taxonomy" id="356305"/>
    <lineage>
        <taxon>Bacteria</taxon>
        <taxon>Pseudomonadati</taxon>
        <taxon>Bacteroidota</taxon>
        <taxon>Flavobacteriia</taxon>
        <taxon>Flavobacteriales</taxon>
        <taxon>Weeksellaceae</taxon>
        <taxon>Chryseobacterium group</taxon>
        <taxon>Chryseobacterium</taxon>
    </lineage>
</organism>
<dbReference type="AlphaFoldDB" id="A0A1I0S379"/>
<dbReference type="OrthoDB" id="1466062at2"/>
<reference evidence="2" key="1">
    <citation type="submission" date="2016-10" db="EMBL/GenBank/DDBJ databases">
        <authorList>
            <person name="Varghese N."/>
            <person name="Submissions S."/>
        </authorList>
    </citation>
    <scope>NUCLEOTIDE SEQUENCE [LARGE SCALE GENOMIC DNA]</scope>
    <source>
        <strain evidence="2">DSM 17724</strain>
    </source>
</reference>